<evidence type="ECO:0000259" key="3">
    <source>
        <dbReference type="Pfam" id="PF20237"/>
    </source>
</evidence>
<protein>
    <recommendedName>
        <fullName evidence="3">DUF6594 domain-containing protein</fullName>
    </recommendedName>
</protein>
<feature type="compositionally biased region" description="Basic and acidic residues" evidence="1">
    <location>
        <begin position="14"/>
        <end position="25"/>
    </location>
</feature>
<feature type="transmembrane region" description="Helical" evidence="2">
    <location>
        <begin position="297"/>
        <end position="314"/>
    </location>
</feature>
<feature type="domain" description="DUF6594" evidence="3">
    <location>
        <begin position="120"/>
        <end position="309"/>
    </location>
</feature>
<reference evidence="4" key="2">
    <citation type="submission" date="2023-05" db="EMBL/GenBank/DDBJ databases">
        <authorList>
            <consortium name="Lawrence Berkeley National Laboratory"/>
            <person name="Steindorff A."/>
            <person name="Hensen N."/>
            <person name="Bonometti L."/>
            <person name="Westerberg I."/>
            <person name="Brannstrom I.O."/>
            <person name="Guillou S."/>
            <person name="Cros-Aarteil S."/>
            <person name="Calhoun S."/>
            <person name="Haridas S."/>
            <person name="Kuo A."/>
            <person name="Mondo S."/>
            <person name="Pangilinan J."/>
            <person name="Riley R."/>
            <person name="Labutti K."/>
            <person name="Andreopoulos B."/>
            <person name="Lipzen A."/>
            <person name="Chen C."/>
            <person name="Yanf M."/>
            <person name="Daum C."/>
            <person name="Ng V."/>
            <person name="Clum A."/>
            <person name="Ohm R."/>
            <person name="Martin F."/>
            <person name="Silar P."/>
            <person name="Natvig D."/>
            <person name="Lalanne C."/>
            <person name="Gautier V."/>
            <person name="Ament-Velasquez S.L."/>
            <person name="Kruys A."/>
            <person name="Hutchinson M.I."/>
            <person name="Powell A.J."/>
            <person name="Barry K."/>
            <person name="Miller A.N."/>
            <person name="Grigoriev I.V."/>
            <person name="Debuchy R."/>
            <person name="Gladieux P."/>
            <person name="Thoren M.H."/>
            <person name="Johannesson H."/>
        </authorList>
    </citation>
    <scope>NUCLEOTIDE SEQUENCE</scope>
    <source>
        <strain evidence="4">CBS 508.74</strain>
    </source>
</reference>
<dbReference type="GeneID" id="89942296"/>
<keyword evidence="2" id="KW-0472">Membrane</keyword>
<evidence type="ECO:0000313" key="5">
    <source>
        <dbReference type="Proteomes" id="UP001302812"/>
    </source>
</evidence>
<keyword evidence="2" id="KW-0812">Transmembrane</keyword>
<dbReference type="EMBL" id="MU853363">
    <property type="protein sequence ID" value="KAK4108430.1"/>
    <property type="molecule type" value="Genomic_DNA"/>
</dbReference>
<keyword evidence="5" id="KW-1185">Reference proteome</keyword>
<feature type="compositionally biased region" description="Low complexity" evidence="1">
    <location>
        <begin position="34"/>
        <end position="44"/>
    </location>
</feature>
<evidence type="ECO:0000256" key="1">
    <source>
        <dbReference type="SAM" id="MobiDB-lite"/>
    </source>
</evidence>
<name>A0AAN6T7V5_9PEZI</name>
<feature type="region of interest" description="Disordered" evidence="1">
    <location>
        <begin position="1"/>
        <end position="73"/>
    </location>
</feature>
<sequence length="319" mass="35700">MSPSPPDSPGPGSRSRDRSSTSHPERKVHKPRRASSVSSLRAASTTLGYPHHNPRAPPQPLGGSGGSVTLQPGDAVSQGRWVVDLHRDELIREVVGAERQSTRWFKSLLGITEPAPKKRIFRVSFAELQRMKLRKLQVKLVNHAVDMFAKNEESKGWEEDLAQYTQAMRDYDYMLEVTKLPNDYFYATGERAVDRYVIRRLVGDLSLDGTLTCDPVELWGDDKSPIGGTRYLNARKTRMKAFWERMCVATIGGVLLLGPMWLMMLHDDLYTRLITTTACVAFLGMFNSLWLEKSDQVLQITAAYAAVLVVFVGLTNSGS</sequence>
<organism evidence="4 5">
    <name type="scientific">Canariomyces notabilis</name>
    <dbReference type="NCBI Taxonomy" id="2074819"/>
    <lineage>
        <taxon>Eukaryota</taxon>
        <taxon>Fungi</taxon>
        <taxon>Dikarya</taxon>
        <taxon>Ascomycota</taxon>
        <taxon>Pezizomycotina</taxon>
        <taxon>Sordariomycetes</taxon>
        <taxon>Sordariomycetidae</taxon>
        <taxon>Sordariales</taxon>
        <taxon>Chaetomiaceae</taxon>
        <taxon>Canariomyces</taxon>
    </lineage>
</organism>
<dbReference type="RefSeq" id="XP_064666000.1">
    <property type="nucleotide sequence ID" value="XM_064818171.1"/>
</dbReference>
<proteinExistence type="predicted"/>
<feature type="transmembrane region" description="Helical" evidence="2">
    <location>
        <begin position="242"/>
        <end position="263"/>
    </location>
</feature>
<evidence type="ECO:0000256" key="2">
    <source>
        <dbReference type="SAM" id="Phobius"/>
    </source>
</evidence>
<dbReference type="AlphaFoldDB" id="A0AAN6T7V5"/>
<accession>A0AAN6T7V5</accession>
<dbReference type="Pfam" id="PF20237">
    <property type="entry name" value="DUF6594"/>
    <property type="match status" value="1"/>
</dbReference>
<keyword evidence="2" id="KW-1133">Transmembrane helix</keyword>
<feature type="transmembrane region" description="Helical" evidence="2">
    <location>
        <begin position="269"/>
        <end position="290"/>
    </location>
</feature>
<reference evidence="4" key="1">
    <citation type="journal article" date="2023" name="Mol. Phylogenet. Evol.">
        <title>Genome-scale phylogeny and comparative genomics of the fungal order Sordariales.</title>
        <authorList>
            <person name="Hensen N."/>
            <person name="Bonometti L."/>
            <person name="Westerberg I."/>
            <person name="Brannstrom I.O."/>
            <person name="Guillou S."/>
            <person name="Cros-Aarteil S."/>
            <person name="Calhoun S."/>
            <person name="Haridas S."/>
            <person name="Kuo A."/>
            <person name="Mondo S."/>
            <person name="Pangilinan J."/>
            <person name="Riley R."/>
            <person name="LaButti K."/>
            <person name="Andreopoulos B."/>
            <person name="Lipzen A."/>
            <person name="Chen C."/>
            <person name="Yan M."/>
            <person name="Daum C."/>
            <person name="Ng V."/>
            <person name="Clum A."/>
            <person name="Steindorff A."/>
            <person name="Ohm R.A."/>
            <person name="Martin F."/>
            <person name="Silar P."/>
            <person name="Natvig D.O."/>
            <person name="Lalanne C."/>
            <person name="Gautier V."/>
            <person name="Ament-Velasquez S.L."/>
            <person name="Kruys A."/>
            <person name="Hutchinson M.I."/>
            <person name="Powell A.J."/>
            <person name="Barry K."/>
            <person name="Miller A.N."/>
            <person name="Grigoriev I.V."/>
            <person name="Debuchy R."/>
            <person name="Gladieux P."/>
            <person name="Hiltunen Thoren M."/>
            <person name="Johannesson H."/>
        </authorList>
    </citation>
    <scope>NUCLEOTIDE SEQUENCE</scope>
    <source>
        <strain evidence="4">CBS 508.74</strain>
    </source>
</reference>
<dbReference type="Proteomes" id="UP001302812">
    <property type="component" value="Unassembled WGS sequence"/>
</dbReference>
<comment type="caution">
    <text evidence="4">The sequence shown here is derived from an EMBL/GenBank/DDBJ whole genome shotgun (WGS) entry which is preliminary data.</text>
</comment>
<evidence type="ECO:0000313" key="4">
    <source>
        <dbReference type="EMBL" id="KAK4108430.1"/>
    </source>
</evidence>
<gene>
    <name evidence="4" type="ORF">N656DRAFT_801810</name>
</gene>
<dbReference type="InterPro" id="IPR046529">
    <property type="entry name" value="DUF6594"/>
</dbReference>